<keyword evidence="3" id="KW-0808">Transferase</keyword>
<dbReference type="PANTHER" id="PTHR23028">
    <property type="entry name" value="ACETYLTRANSFERASE"/>
    <property type="match status" value="1"/>
</dbReference>
<feature type="transmembrane region" description="Helical" evidence="1">
    <location>
        <begin position="95"/>
        <end position="116"/>
    </location>
</feature>
<reference evidence="3 4" key="1">
    <citation type="submission" date="2023-05" db="EMBL/GenBank/DDBJ databases">
        <title>Genome sequence of Pinibacter sp. MAH-24.</title>
        <authorList>
            <person name="Huq M.A."/>
        </authorList>
    </citation>
    <scope>NUCLEOTIDE SEQUENCE [LARGE SCALE GENOMIC DNA]</scope>
    <source>
        <strain evidence="3 4">MAH-24</strain>
    </source>
</reference>
<feature type="transmembrane region" description="Helical" evidence="1">
    <location>
        <begin position="244"/>
        <end position="266"/>
    </location>
</feature>
<sequence length="388" mass="45071">MTKYQSITFFEGLNPLRFFAALLVLMHHSEAIKYKNGLPNLEWLGLFKNGNNAVTFFFVLSGFLITYLLLKESFKTETISIKTFYIKRMLRIWPLYFLLVLIGAILLPFAFHVLKVDYTMPYTFGQTWFYFLFFLPGLVTFFFGHHLLEPLWSIGVEEVFYLIWAPLFKGLKHRILIVLLSVIAIKILLTLLSMYAIHSELFAYVVSIFQFESMAIGGLGAYFLFYHGEKLQRLALFKKPVQAVVYFTLAMYLIFHANIDNAIWNIVFKTPVVSALFINFLFLHLILDVSSVDSGILKIKSRLLSTFGEISYGIYMYHMLVIFALILFLKKYLVQINPVLSNIVFYIVVIPAVLLVSYLSKKYFENYFLNLKGKLEKRSAQSKLEKTS</sequence>
<dbReference type="InterPro" id="IPR050879">
    <property type="entry name" value="Acyltransferase_3"/>
</dbReference>
<feature type="domain" description="Acyltransferase 3" evidence="2">
    <location>
        <begin position="12"/>
        <end position="359"/>
    </location>
</feature>
<dbReference type="GO" id="GO:0016746">
    <property type="term" value="F:acyltransferase activity"/>
    <property type="evidence" value="ECO:0007669"/>
    <property type="project" value="UniProtKB-KW"/>
</dbReference>
<feature type="transmembrane region" description="Helical" evidence="1">
    <location>
        <begin position="55"/>
        <end position="74"/>
    </location>
</feature>
<feature type="transmembrane region" description="Helical" evidence="1">
    <location>
        <begin position="312"/>
        <end position="333"/>
    </location>
</feature>
<gene>
    <name evidence="3" type="ORF">QJ048_09940</name>
</gene>
<keyword evidence="4" id="KW-1185">Reference proteome</keyword>
<keyword evidence="1" id="KW-0472">Membrane</keyword>
<protein>
    <submittedName>
        <fullName evidence="3">Acyltransferase</fullName>
        <ecNumber evidence="3">2.3.-.-</ecNumber>
    </submittedName>
</protein>
<keyword evidence="1" id="KW-0812">Transmembrane</keyword>
<dbReference type="EC" id="2.3.-.-" evidence="3"/>
<evidence type="ECO:0000256" key="1">
    <source>
        <dbReference type="SAM" id="Phobius"/>
    </source>
</evidence>
<accession>A0ABT6RC08</accession>
<feature type="transmembrane region" description="Helical" evidence="1">
    <location>
        <begin position="201"/>
        <end position="224"/>
    </location>
</feature>
<dbReference type="PANTHER" id="PTHR23028:SF53">
    <property type="entry name" value="ACYL_TRANSF_3 DOMAIN-CONTAINING PROTEIN"/>
    <property type="match status" value="1"/>
</dbReference>
<feature type="transmembrane region" description="Helical" evidence="1">
    <location>
        <begin position="339"/>
        <end position="359"/>
    </location>
</feature>
<evidence type="ECO:0000313" key="3">
    <source>
        <dbReference type="EMBL" id="MDI3320093.1"/>
    </source>
</evidence>
<keyword evidence="3" id="KW-0012">Acyltransferase</keyword>
<evidence type="ECO:0000259" key="2">
    <source>
        <dbReference type="Pfam" id="PF01757"/>
    </source>
</evidence>
<dbReference type="Pfam" id="PF01757">
    <property type="entry name" value="Acyl_transf_3"/>
    <property type="match status" value="1"/>
</dbReference>
<organism evidence="3 4">
    <name type="scientific">Pinibacter soli</name>
    <dbReference type="NCBI Taxonomy" id="3044211"/>
    <lineage>
        <taxon>Bacteria</taxon>
        <taxon>Pseudomonadati</taxon>
        <taxon>Bacteroidota</taxon>
        <taxon>Chitinophagia</taxon>
        <taxon>Chitinophagales</taxon>
        <taxon>Chitinophagaceae</taxon>
        <taxon>Pinibacter</taxon>
    </lineage>
</organism>
<comment type="caution">
    <text evidence="3">The sequence shown here is derived from an EMBL/GenBank/DDBJ whole genome shotgun (WGS) entry which is preliminary data.</text>
</comment>
<dbReference type="InterPro" id="IPR002656">
    <property type="entry name" value="Acyl_transf_3_dom"/>
</dbReference>
<dbReference type="EMBL" id="JASBRG010000006">
    <property type="protein sequence ID" value="MDI3320093.1"/>
    <property type="molecule type" value="Genomic_DNA"/>
</dbReference>
<proteinExistence type="predicted"/>
<evidence type="ECO:0000313" key="4">
    <source>
        <dbReference type="Proteomes" id="UP001226434"/>
    </source>
</evidence>
<name>A0ABT6RC08_9BACT</name>
<feature type="transmembrane region" description="Helical" evidence="1">
    <location>
        <begin position="128"/>
        <end position="148"/>
    </location>
</feature>
<dbReference type="Proteomes" id="UP001226434">
    <property type="component" value="Unassembled WGS sequence"/>
</dbReference>
<keyword evidence="1" id="KW-1133">Transmembrane helix</keyword>
<feature type="transmembrane region" description="Helical" evidence="1">
    <location>
        <begin position="272"/>
        <end position="291"/>
    </location>
</feature>
<feature type="transmembrane region" description="Helical" evidence="1">
    <location>
        <begin position="175"/>
        <end position="195"/>
    </location>
</feature>